<dbReference type="STRING" id="1413211.U473_14045"/>
<keyword evidence="2" id="KW-1185">Reference proteome</keyword>
<organism evidence="1 2">
    <name type="scientific">Tepidibacillus decaturensis</name>
    <dbReference type="NCBI Taxonomy" id="1413211"/>
    <lineage>
        <taxon>Bacteria</taxon>
        <taxon>Bacillati</taxon>
        <taxon>Bacillota</taxon>
        <taxon>Bacilli</taxon>
        <taxon>Bacillales</taxon>
        <taxon>Bacillaceae</taxon>
        <taxon>Tepidibacillus</taxon>
    </lineage>
</organism>
<sequence>MEPQVRKGKEESQNVREYLSDVFKEMDSKDWEEATEVFEQVRYSRSSIAGVWQFGRSGGN</sequence>
<dbReference type="RefSeq" id="WP_068727860.1">
    <property type="nucleotide sequence ID" value="NZ_LSKU01000002.1"/>
</dbReference>
<evidence type="ECO:0000313" key="2">
    <source>
        <dbReference type="Proteomes" id="UP000070352"/>
    </source>
</evidence>
<dbReference type="Proteomes" id="UP000070352">
    <property type="component" value="Unassembled WGS sequence"/>
</dbReference>
<gene>
    <name evidence="1" type="ORF">U473_14045</name>
</gene>
<name>A0A135L0T1_9BACI</name>
<protein>
    <submittedName>
        <fullName evidence="1">Uncharacterized protein</fullName>
    </submittedName>
</protein>
<comment type="caution">
    <text evidence="1">The sequence shown here is derived from an EMBL/GenBank/DDBJ whole genome shotgun (WGS) entry which is preliminary data.</text>
</comment>
<proteinExistence type="predicted"/>
<reference evidence="1 2" key="1">
    <citation type="submission" date="2016-02" db="EMBL/GenBank/DDBJ databases">
        <title>Draft Genome for Tepidibacillus decaturensis nov. sp. Strain Z9, an Anaerobic, Moderately Thermophilic and Heterotrophic Bacterium from Deep Subsurface of the Illinois Basin, USA.</title>
        <authorList>
            <person name="Dong Y."/>
            <person name="Chang J.Y."/>
            <person name="Sanford R."/>
            <person name="Fouke B.W."/>
        </authorList>
    </citation>
    <scope>NUCLEOTIDE SEQUENCE [LARGE SCALE GENOMIC DNA]</scope>
    <source>
        <strain evidence="1 2">Z9</strain>
    </source>
</reference>
<dbReference type="AlphaFoldDB" id="A0A135L0T1"/>
<accession>A0A135L0T1</accession>
<dbReference type="EMBL" id="LSKU01000002">
    <property type="protein sequence ID" value="KXG42584.1"/>
    <property type="molecule type" value="Genomic_DNA"/>
</dbReference>
<evidence type="ECO:0000313" key="1">
    <source>
        <dbReference type="EMBL" id="KXG42584.1"/>
    </source>
</evidence>